<organism evidence="2 3">
    <name type="scientific">Clostridium vincentii</name>
    <dbReference type="NCBI Taxonomy" id="52704"/>
    <lineage>
        <taxon>Bacteria</taxon>
        <taxon>Bacillati</taxon>
        <taxon>Bacillota</taxon>
        <taxon>Clostridia</taxon>
        <taxon>Eubacteriales</taxon>
        <taxon>Clostridiaceae</taxon>
        <taxon>Clostridium</taxon>
    </lineage>
</organism>
<keyword evidence="1" id="KW-1133">Transmembrane helix</keyword>
<dbReference type="Proteomes" id="UP000239471">
    <property type="component" value="Unassembled WGS sequence"/>
</dbReference>
<sequence>MIENFSSEVNSKLESDEIIEKSFVSKNYDMIERIPDLTVGPHSFIMTYDYSFKYSFVITNKRVFIGNMNSFNLILSYKIYNREDIVNIDDFEDKKKVKLRYVVYTGGLIPIFIVLESFTNSTLTFLLSSFLSIGLIYILSKLINKFTKPDKSVKEISFKDGKKLIIILNDSSDLDSLKTQN</sequence>
<keyword evidence="1" id="KW-0812">Transmembrane</keyword>
<gene>
    <name evidence="2" type="ORF">CLVI_10440</name>
</gene>
<name>A0A2T0BHA4_9CLOT</name>
<dbReference type="AlphaFoldDB" id="A0A2T0BHA4"/>
<accession>A0A2T0BHA4</accession>
<dbReference type="EMBL" id="PVXQ01000008">
    <property type="protein sequence ID" value="PRR83245.1"/>
    <property type="molecule type" value="Genomic_DNA"/>
</dbReference>
<feature type="transmembrane region" description="Helical" evidence="1">
    <location>
        <begin position="101"/>
        <end position="119"/>
    </location>
</feature>
<proteinExistence type="predicted"/>
<protein>
    <submittedName>
        <fullName evidence="2">Uncharacterized protein</fullName>
    </submittedName>
</protein>
<evidence type="ECO:0000256" key="1">
    <source>
        <dbReference type="SAM" id="Phobius"/>
    </source>
</evidence>
<dbReference type="RefSeq" id="WP_106059064.1">
    <property type="nucleotide sequence ID" value="NZ_PVXQ01000008.1"/>
</dbReference>
<keyword evidence="3" id="KW-1185">Reference proteome</keyword>
<keyword evidence="1" id="KW-0472">Membrane</keyword>
<feature type="transmembrane region" description="Helical" evidence="1">
    <location>
        <begin position="125"/>
        <end position="144"/>
    </location>
</feature>
<reference evidence="2 3" key="1">
    <citation type="submission" date="2018-03" db="EMBL/GenBank/DDBJ databases">
        <title>Genome sequence of Clostridium vincentii DSM 10228.</title>
        <authorList>
            <person name="Poehlein A."/>
            <person name="Daniel R."/>
        </authorList>
    </citation>
    <scope>NUCLEOTIDE SEQUENCE [LARGE SCALE GENOMIC DNA]</scope>
    <source>
        <strain evidence="2 3">DSM 10228</strain>
    </source>
</reference>
<evidence type="ECO:0000313" key="2">
    <source>
        <dbReference type="EMBL" id="PRR83245.1"/>
    </source>
</evidence>
<evidence type="ECO:0000313" key="3">
    <source>
        <dbReference type="Proteomes" id="UP000239471"/>
    </source>
</evidence>
<comment type="caution">
    <text evidence="2">The sequence shown here is derived from an EMBL/GenBank/DDBJ whole genome shotgun (WGS) entry which is preliminary data.</text>
</comment>